<dbReference type="InterPro" id="IPR012910">
    <property type="entry name" value="Plug_dom"/>
</dbReference>
<dbReference type="SMART" id="SM00965">
    <property type="entry name" value="STN"/>
    <property type="match status" value="1"/>
</dbReference>
<keyword evidence="4 12" id="KW-1134">Transmembrane beta strand</keyword>
<evidence type="ECO:0000256" key="15">
    <source>
        <dbReference type="SAM" id="SignalP"/>
    </source>
</evidence>
<feature type="chain" id="PRO_5046671526" evidence="15">
    <location>
        <begin position="28"/>
        <end position="793"/>
    </location>
</feature>
<evidence type="ECO:0000256" key="11">
    <source>
        <dbReference type="ARBA" id="ARBA00023237"/>
    </source>
</evidence>
<keyword evidence="5" id="KW-0410">Iron transport</keyword>
<dbReference type="PANTHER" id="PTHR32552:SF82">
    <property type="entry name" value="FCUA PROTEIN"/>
    <property type="match status" value="1"/>
</dbReference>
<evidence type="ECO:0000256" key="3">
    <source>
        <dbReference type="ARBA" id="ARBA00022448"/>
    </source>
</evidence>
<comment type="caution">
    <text evidence="17">The sequence shown here is derived from an EMBL/GenBank/DDBJ whole genome shotgun (WGS) entry which is preliminary data.</text>
</comment>
<sequence>MRKTQFTLAPLALAAVLAVSVGSMAHAQTAQAISVSIATQPLGQALNEFARQAGLQLSFPAALVTGRTAPPVSGSFTAQQALDRLLAGSGLEARVNGNEVVVRRMPAPESSSATTLSPVTVTASANSTGDLPKAYAGGQVAQGGSLGLLGNTRVVDSPFSQSSFTAEFIQNSQAQTLGEALESSPSVRRNGSRFNQNDTYTIRGFGVTVGSDIAYDGMYGITNTRRNAMEGIERIEVLRGPSALLNGLPAGGSVGGTINLVPKRPSADPLTDVTLSYSSASQRGAHADLSRRFGPDDRFGVRTNLAHREGATGFDFNRDRSTHASVAMDYIGDKLRLFGHLNQEDQRLDAPLFGALTLSPGLQVPSAPDAGRNFNPPFVYTETSRLVGLARAEYDFSETWTGSLAFGAQNLEDEQVTASGQRLLNSHGDYSRPSRNRLTRGDRNGRSVDGKLTGSFQTGSVKHRLAIGYSGFRSKQSVDTINAPGRGSNSNIYHPDPNAEPIPVFDTAPTNARQNLSFGGLAIADTLQFLDDRILLTIGLRRQQIKVVDNGSLSYDRAVTSPSVGLVIKPWKNWSLYANYIEGLSQGQRAPADAVNADEVLPPFVSKQHEIGIKHDSGNLLTTISYFEIKRPSAITDPVTRVFSANGEQRNRGLEIETFGEILRGTRFIGGFTLIDAKLSKTQGAVNEGNFAPEVPKFSANLGLEWDTSFAPGLTLTARAIHTGSQYVDPANTQKIPSWTRFDVGARYALRAAGRPLTLRASITNLFDRNYFESTRLFTGSARSISLSATVSF</sequence>
<keyword evidence="8 13" id="KW-0798">TonB box</keyword>
<feature type="domain" description="Secretin/TonB short N-terminal" evidence="16">
    <location>
        <begin position="55"/>
        <end position="105"/>
    </location>
</feature>
<dbReference type="InterPro" id="IPR039426">
    <property type="entry name" value="TonB-dep_rcpt-like"/>
</dbReference>
<keyword evidence="9 12" id="KW-0472">Membrane</keyword>
<protein>
    <submittedName>
        <fullName evidence="17">Iron complex outermembrane receptor protein</fullName>
    </submittedName>
</protein>
<dbReference type="InterPro" id="IPR037066">
    <property type="entry name" value="Plug_dom_sf"/>
</dbReference>
<evidence type="ECO:0000256" key="9">
    <source>
        <dbReference type="ARBA" id="ARBA00023136"/>
    </source>
</evidence>
<feature type="signal peptide" evidence="15">
    <location>
        <begin position="1"/>
        <end position="27"/>
    </location>
</feature>
<keyword evidence="10 17" id="KW-0675">Receptor</keyword>
<evidence type="ECO:0000256" key="5">
    <source>
        <dbReference type="ARBA" id="ARBA00022496"/>
    </source>
</evidence>
<keyword evidence="18" id="KW-1185">Reference proteome</keyword>
<keyword evidence="15" id="KW-0732">Signal</keyword>
<evidence type="ECO:0000256" key="8">
    <source>
        <dbReference type="ARBA" id="ARBA00023077"/>
    </source>
</evidence>
<dbReference type="InterPro" id="IPR010105">
    <property type="entry name" value="TonB_sidphr_rcpt"/>
</dbReference>
<dbReference type="Pfam" id="PF07660">
    <property type="entry name" value="STN"/>
    <property type="match status" value="1"/>
</dbReference>
<dbReference type="EMBL" id="JBEPSH010000005">
    <property type="protein sequence ID" value="MET4577438.1"/>
    <property type="molecule type" value="Genomic_DNA"/>
</dbReference>
<feature type="region of interest" description="Disordered" evidence="14">
    <location>
        <begin position="424"/>
        <end position="455"/>
    </location>
</feature>
<evidence type="ECO:0000313" key="18">
    <source>
        <dbReference type="Proteomes" id="UP001549320"/>
    </source>
</evidence>
<dbReference type="SUPFAM" id="SSF56935">
    <property type="entry name" value="Porins"/>
    <property type="match status" value="1"/>
</dbReference>
<keyword evidence="6 12" id="KW-0812">Transmembrane</keyword>
<evidence type="ECO:0000256" key="7">
    <source>
        <dbReference type="ARBA" id="ARBA00023004"/>
    </source>
</evidence>
<evidence type="ECO:0000256" key="13">
    <source>
        <dbReference type="RuleBase" id="RU003357"/>
    </source>
</evidence>
<evidence type="ECO:0000256" key="6">
    <source>
        <dbReference type="ARBA" id="ARBA00022692"/>
    </source>
</evidence>
<feature type="region of interest" description="Disordered" evidence="14">
    <location>
        <begin position="478"/>
        <end position="497"/>
    </location>
</feature>
<dbReference type="NCBIfam" id="TIGR01783">
    <property type="entry name" value="TonB-siderophor"/>
    <property type="match status" value="1"/>
</dbReference>
<keyword evidence="11 12" id="KW-0998">Cell outer membrane</keyword>
<dbReference type="CDD" id="cd01347">
    <property type="entry name" value="ligand_gated_channel"/>
    <property type="match status" value="1"/>
</dbReference>
<comment type="subcellular location">
    <subcellularLocation>
        <location evidence="1 12">Cell outer membrane</location>
        <topology evidence="1 12">Multi-pass membrane protein</topology>
    </subcellularLocation>
</comment>
<dbReference type="InterPro" id="IPR011662">
    <property type="entry name" value="Secretin/TonB_short_N"/>
</dbReference>
<evidence type="ECO:0000256" key="14">
    <source>
        <dbReference type="SAM" id="MobiDB-lite"/>
    </source>
</evidence>
<evidence type="ECO:0000256" key="1">
    <source>
        <dbReference type="ARBA" id="ARBA00004571"/>
    </source>
</evidence>
<keyword evidence="7" id="KW-0408">Iron</keyword>
<organism evidence="17 18">
    <name type="scientific">Ottowia thiooxydans</name>
    <dbReference type="NCBI Taxonomy" id="219182"/>
    <lineage>
        <taxon>Bacteria</taxon>
        <taxon>Pseudomonadati</taxon>
        <taxon>Pseudomonadota</taxon>
        <taxon>Betaproteobacteria</taxon>
        <taxon>Burkholderiales</taxon>
        <taxon>Comamonadaceae</taxon>
        <taxon>Ottowia</taxon>
    </lineage>
</organism>
<comment type="similarity">
    <text evidence="2 12 13">Belongs to the TonB-dependent receptor family.</text>
</comment>
<dbReference type="InterPro" id="IPR036942">
    <property type="entry name" value="Beta-barrel_TonB_sf"/>
</dbReference>
<evidence type="ECO:0000256" key="12">
    <source>
        <dbReference type="PROSITE-ProRule" id="PRU01360"/>
    </source>
</evidence>
<dbReference type="Gene3D" id="2.40.170.20">
    <property type="entry name" value="TonB-dependent receptor, beta-barrel domain"/>
    <property type="match status" value="1"/>
</dbReference>
<dbReference type="Pfam" id="PF07715">
    <property type="entry name" value="Plug"/>
    <property type="match status" value="1"/>
</dbReference>
<evidence type="ECO:0000313" key="17">
    <source>
        <dbReference type="EMBL" id="MET4577438.1"/>
    </source>
</evidence>
<dbReference type="RefSeq" id="WP_354443837.1">
    <property type="nucleotide sequence ID" value="NZ_JBEPSH010000005.1"/>
</dbReference>
<proteinExistence type="inferred from homology"/>
<accession>A0ABV2QA37</accession>
<keyword evidence="3 12" id="KW-0813">Transport</keyword>
<dbReference type="Gene3D" id="2.170.130.10">
    <property type="entry name" value="TonB-dependent receptor, plug domain"/>
    <property type="match status" value="1"/>
</dbReference>
<gene>
    <name evidence="17" type="ORF">ABIE13_002549</name>
</gene>
<dbReference type="Proteomes" id="UP001549320">
    <property type="component" value="Unassembled WGS sequence"/>
</dbReference>
<evidence type="ECO:0000256" key="10">
    <source>
        <dbReference type="ARBA" id="ARBA00023170"/>
    </source>
</evidence>
<dbReference type="PANTHER" id="PTHR32552">
    <property type="entry name" value="FERRICHROME IRON RECEPTOR-RELATED"/>
    <property type="match status" value="1"/>
</dbReference>
<evidence type="ECO:0000259" key="16">
    <source>
        <dbReference type="SMART" id="SM00965"/>
    </source>
</evidence>
<keyword evidence="5" id="KW-0406">Ion transport</keyword>
<dbReference type="Gene3D" id="3.55.50.30">
    <property type="match status" value="1"/>
</dbReference>
<feature type="compositionally biased region" description="Basic and acidic residues" evidence="14">
    <location>
        <begin position="439"/>
        <end position="449"/>
    </location>
</feature>
<evidence type="ECO:0000256" key="2">
    <source>
        <dbReference type="ARBA" id="ARBA00009810"/>
    </source>
</evidence>
<dbReference type="InterPro" id="IPR000531">
    <property type="entry name" value="Beta-barrel_TonB"/>
</dbReference>
<dbReference type="PROSITE" id="PS52016">
    <property type="entry name" value="TONB_DEPENDENT_REC_3"/>
    <property type="match status" value="1"/>
</dbReference>
<name>A0ABV2QA37_9BURK</name>
<evidence type="ECO:0000256" key="4">
    <source>
        <dbReference type="ARBA" id="ARBA00022452"/>
    </source>
</evidence>
<dbReference type="Pfam" id="PF00593">
    <property type="entry name" value="TonB_dep_Rec_b-barrel"/>
    <property type="match status" value="1"/>
</dbReference>
<reference evidence="17 18" key="1">
    <citation type="submission" date="2024-06" db="EMBL/GenBank/DDBJ databases">
        <title>Sorghum-associated microbial communities from plants grown in Nebraska, USA.</title>
        <authorList>
            <person name="Schachtman D."/>
        </authorList>
    </citation>
    <scope>NUCLEOTIDE SEQUENCE [LARGE SCALE GENOMIC DNA]</scope>
    <source>
        <strain evidence="17 18">2709</strain>
    </source>
</reference>